<protein>
    <submittedName>
        <fullName evidence="1">GNAT family N-acetyltransferase</fullName>
    </submittedName>
</protein>
<reference evidence="2" key="1">
    <citation type="journal article" date="2019" name="Int. J. Syst. Evol. Microbiol.">
        <title>The Global Catalogue of Microorganisms (GCM) 10K type strain sequencing project: providing services to taxonomists for standard genome sequencing and annotation.</title>
        <authorList>
            <consortium name="The Broad Institute Genomics Platform"/>
            <consortium name="The Broad Institute Genome Sequencing Center for Infectious Disease"/>
            <person name="Wu L."/>
            <person name="Ma J."/>
        </authorList>
    </citation>
    <scope>NUCLEOTIDE SEQUENCE [LARGE SCALE GENOMIC DNA]</scope>
    <source>
        <strain evidence="2">KCTC 42964</strain>
    </source>
</reference>
<dbReference type="EMBL" id="JBHRTR010000015">
    <property type="protein sequence ID" value="MFC3226564.1"/>
    <property type="molecule type" value="Genomic_DNA"/>
</dbReference>
<accession>A0ABV7KW68</accession>
<evidence type="ECO:0000313" key="2">
    <source>
        <dbReference type="Proteomes" id="UP001595528"/>
    </source>
</evidence>
<dbReference type="InterPro" id="IPR016181">
    <property type="entry name" value="Acyl_CoA_acyltransferase"/>
</dbReference>
<keyword evidence="2" id="KW-1185">Reference proteome</keyword>
<dbReference type="PANTHER" id="PTHR47017">
    <property type="entry name" value="ACYL-COA"/>
    <property type="match status" value="1"/>
</dbReference>
<dbReference type="RefSeq" id="WP_379898600.1">
    <property type="nucleotide sequence ID" value="NZ_JBHRTR010000015.1"/>
</dbReference>
<evidence type="ECO:0000313" key="1">
    <source>
        <dbReference type="EMBL" id="MFC3226564.1"/>
    </source>
</evidence>
<name>A0ABV7KW68_9PROT</name>
<sequence length="401" mass="45492">MAQERDRDAPAKTIRLCTDIREIAAADWDACAGSDNPFLSHAFLAALEVSGCTAPRAGWAPHHLLLQDADGSLLAVVPAYLKGNSFGEYVFDHSWAHAYERAGGDYYPKLQVCVPFTPATGPRLLVRPDQPYAETVNLLSLGLMEAGRQLEVSSVHVTFPERREWELMAEAGFLQRTGEQFHWENRGYADFDAFLADLSSRKRKAIRKERREALADGIEVLRLTGGDLEPEHWDAFYAFYMDTGGRKWGRPYLNRAFFQQLHETMADRVMLVMARREGRWIAGALNLIGGTALYGRNWGCIEHHRFLHFECCYYQAIDFAIERGLARVEAGAQGEHKLARGYLPKTTYSTHWIADPGFRQAVAEFLNQERRHVDQEIAWLSQHSPFRIDPDAAPPPEEEPE</sequence>
<gene>
    <name evidence="1" type="ORF">ACFOGJ_04940</name>
</gene>
<comment type="caution">
    <text evidence="1">The sequence shown here is derived from an EMBL/GenBank/DDBJ whole genome shotgun (WGS) entry which is preliminary data.</text>
</comment>
<dbReference type="Proteomes" id="UP001595528">
    <property type="component" value="Unassembled WGS sequence"/>
</dbReference>
<dbReference type="InterPro" id="IPR007434">
    <property type="entry name" value="FemAB-like"/>
</dbReference>
<proteinExistence type="predicted"/>
<dbReference type="SUPFAM" id="SSF55729">
    <property type="entry name" value="Acyl-CoA N-acyltransferases (Nat)"/>
    <property type="match status" value="1"/>
</dbReference>
<organism evidence="1 2">
    <name type="scientific">Marinibaculum pumilum</name>
    <dbReference type="NCBI Taxonomy" id="1766165"/>
    <lineage>
        <taxon>Bacteria</taxon>
        <taxon>Pseudomonadati</taxon>
        <taxon>Pseudomonadota</taxon>
        <taxon>Alphaproteobacteria</taxon>
        <taxon>Rhodospirillales</taxon>
        <taxon>Rhodospirillaceae</taxon>
        <taxon>Marinibaculum</taxon>
    </lineage>
</organism>
<dbReference type="Gene3D" id="3.40.630.30">
    <property type="match status" value="1"/>
</dbReference>
<dbReference type="Pfam" id="PF04339">
    <property type="entry name" value="FemAB_like"/>
    <property type="match status" value="1"/>
</dbReference>
<dbReference type="PANTHER" id="PTHR47017:SF1">
    <property type="entry name" value="ACYL-COA"/>
    <property type="match status" value="1"/>
</dbReference>